<sequence>MVDSPVPQAESGHPPLNIKAEYQRNKLLLPRSLHLEERCLTVKQNFTWIAQVYHTIKHTLPCEDCGDRANGTACGKKLLTTRLSSMFMRTISVGNI</sequence>
<dbReference type="EMBL" id="CM042883">
    <property type="protein sequence ID" value="KAI4373004.1"/>
    <property type="molecule type" value="Genomic_DNA"/>
</dbReference>
<gene>
    <name evidence="1" type="ORF">MLD38_011176</name>
</gene>
<keyword evidence="2" id="KW-1185">Reference proteome</keyword>
<protein>
    <submittedName>
        <fullName evidence="1">Uncharacterized protein</fullName>
    </submittedName>
</protein>
<evidence type="ECO:0000313" key="1">
    <source>
        <dbReference type="EMBL" id="KAI4373004.1"/>
    </source>
</evidence>
<organism evidence="1 2">
    <name type="scientific">Melastoma candidum</name>
    <dbReference type="NCBI Taxonomy" id="119954"/>
    <lineage>
        <taxon>Eukaryota</taxon>
        <taxon>Viridiplantae</taxon>
        <taxon>Streptophyta</taxon>
        <taxon>Embryophyta</taxon>
        <taxon>Tracheophyta</taxon>
        <taxon>Spermatophyta</taxon>
        <taxon>Magnoliopsida</taxon>
        <taxon>eudicotyledons</taxon>
        <taxon>Gunneridae</taxon>
        <taxon>Pentapetalae</taxon>
        <taxon>rosids</taxon>
        <taxon>malvids</taxon>
        <taxon>Myrtales</taxon>
        <taxon>Melastomataceae</taxon>
        <taxon>Melastomatoideae</taxon>
        <taxon>Melastomateae</taxon>
        <taxon>Melastoma</taxon>
    </lineage>
</organism>
<dbReference type="Proteomes" id="UP001057402">
    <property type="component" value="Chromosome 4"/>
</dbReference>
<accession>A0ACB9R2A4</accession>
<reference evidence="2" key="1">
    <citation type="journal article" date="2023" name="Front. Plant Sci.">
        <title>Chromosomal-level genome assembly of Melastoma candidum provides insights into trichome evolution.</title>
        <authorList>
            <person name="Zhong Y."/>
            <person name="Wu W."/>
            <person name="Sun C."/>
            <person name="Zou P."/>
            <person name="Liu Y."/>
            <person name="Dai S."/>
            <person name="Zhou R."/>
        </authorList>
    </citation>
    <scope>NUCLEOTIDE SEQUENCE [LARGE SCALE GENOMIC DNA]</scope>
</reference>
<comment type="caution">
    <text evidence="1">The sequence shown here is derived from an EMBL/GenBank/DDBJ whole genome shotgun (WGS) entry which is preliminary data.</text>
</comment>
<proteinExistence type="predicted"/>
<name>A0ACB9R2A4_9MYRT</name>
<evidence type="ECO:0000313" key="2">
    <source>
        <dbReference type="Proteomes" id="UP001057402"/>
    </source>
</evidence>